<dbReference type="Pfam" id="PF02481">
    <property type="entry name" value="DNA_processg_A"/>
    <property type="match status" value="1"/>
</dbReference>
<evidence type="ECO:0000313" key="3">
    <source>
        <dbReference type="EMBL" id="AAV42831.1"/>
    </source>
</evidence>
<dbReference type="GeneID" id="93289906"/>
<dbReference type="Gene3D" id="3.40.50.450">
    <property type="match status" value="1"/>
</dbReference>
<evidence type="ECO:0000313" key="4">
    <source>
        <dbReference type="Proteomes" id="UP000006381"/>
    </source>
</evidence>
<evidence type="ECO:0000259" key="2">
    <source>
        <dbReference type="Pfam" id="PF02481"/>
    </source>
</evidence>
<dbReference type="eggNOG" id="COG0758">
    <property type="taxonomic scope" value="Bacteria"/>
</dbReference>
<dbReference type="OrthoDB" id="9785707at2"/>
<dbReference type="InterPro" id="IPR057666">
    <property type="entry name" value="DrpA_SLOG"/>
</dbReference>
<dbReference type="InterPro" id="IPR003488">
    <property type="entry name" value="DprA"/>
</dbReference>
<dbReference type="RefSeq" id="WP_003547135.1">
    <property type="nucleotide sequence ID" value="NC_006814.3"/>
</dbReference>
<dbReference type="PATRIC" id="fig|272621.13.peg.931"/>
<gene>
    <name evidence="3" type="ordered locus">LBA0980</name>
</gene>
<sequence length="285" mass="31947">MKKTKFLLKLKLQKGIGYVKLLTIANKLDNKSEVNLNDLENLDLPEKLMMACYRAFQDSKLDKLVTQIYRQCEVIGFFDKEYPEKLRQIYRPPIILFAQGDISLLNKEITTIVGSRYPTGYSKDVITRLVPNLIEQNIVVASGLARGVDALAHIATLKNNGKTIAVVGNGLNYSYPKENVDLQNQIKQKGLIISEYLPDTPPRPYRFPERNRILAGLSKSIIVTEAREKSGSLITVSLALQENRDIYAVPGPITSSLSAGPNQLIEAGAMPIVDFKFKTERFDNC</sequence>
<proteinExistence type="inferred from homology"/>
<dbReference type="GO" id="GO:0009294">
    <property type="term" value="P:DNA-mediated transformation"/>
    <property type="evidence" value="ECO:0007669"/>
    <property type="project" value="InterPro"/>
</dbReference>
<comment type="similarity">
    <text evidence="1">Belongs to the DprA/Smf family.</text>
</comment>
<dbReference type="EMBL" id="CP000033">
    <property type="protein sequence ID" value="AAV42831.1"/>
    <property type="molecule type" value="Genomic_DNA"/>
</dbReference>
<dbReference type="BioCyc" id="LACI272621:G1G49-981-MONOMER"/>
<dbReference type="AlphaFoldDB" id="Q5FKE3"/>
<dbReference type="STRING" id="272621.LBA0980"/>
<dbReference type="PANTHER" id="PTHR43022:SF1">
    <property type="entry name" value="PROTEIN SMF"/>
    <property type="match status" value="1"/>
</dbReference>
<dbReference type="KEGG" id="lac:LBA0980"/>
<dbReference type="SUPFAM" id="SSF102405">
    <property type="entry name" value="MCP/YpsA-like"/>
    <property type="match status" value="1"/>
</dbReference>
<evidence type="ECO:0000256" key="1">
    <source>
        <dbReference type="ARBA" id="ARBA00006525"/>
    </source>
</evidence>
<feature type="domain" description="Smf/DprA SLOG" evidence="2">
    <location>
        <begin position="74"/>
        <end position="276"/>
    </location>
</feature>
<protein>
    <submittedName>
        <fullName evidence="3">DNA processing protein chainA</fullName>
    </submittedName>
</protein>
<organism evidence="4">
    <name type="scientific">Lactobacillus acidophilus (strain ATCC 700396 / NCK56 / N2 / NCFM)</name>
    <dbReference type="NCBI Taxonomy" id="272621"/>
    <lineage>
        <taxon>Bacteria</taxon>
        <taxon>Bacillati</taxon>
        <taxon>Bacillota</taxon>
        <taxon>Bacilli</taxon>
        <taxon>Lactobacillales</taxon>
        <taxon>Lactobacillaceae</taxon>
        <taxon>Lactobacillus</taxon>
    </lineage>
</organism>
<reference evidence="3 4" key="1">
    <citation type="journal article" date="2005" name="Proc. Natl. Acad. Sci. U.S.A.">
        <title>Complete genome sequence of the probiotic lactic acid bacterium Lactobacillus acidophilus NCFM.</title>
        <authorList>
            <person name="Altermann E."/>
            <person name="Russell W.M."/>
            <person name="Azcarate-Peril M.A."/>
            <person name="Barrangou R."/>
            <person name="Buck B.L."/>
            <person name="McAuliffe O."/>
            <person name="Souther N."/>
            <person name="Dobson A."/>
            <person name="Duong T."/>
            <person name="Callanan M."/>
            <person name="Lick S."/>
            <person name="Hamrick A."/>
            <person name="Cano R."/>
            <person name="Klaenhammer T.R."/>
        </authorList>
    </citation>
    <scope>NUCLEOTIDE SEQUENCE [LARGE SCALE GENOMIC DNA]</scope>
    <source>
        <strain evidence="4">ATCC 700396 / NCK56 / N2 / NCFM</strain>
    </source>
</reference>
<dbReference type="NCBIfam" id="TIGR00732">
    <property type="entry name" value="dprA"/>
    <property type="match status" value="1"/>
</dbReference>
<dbReference type="PANTHER" id="PTHR43022">
    <property type="entry name" value="PROTEIN SMF"/>
    <property type="match status" value="1"/>
</dbReference>
<accession>Q5FKE3</accession>
<dbReference type="HOGENOM" id="CLU_029601_3_3_9"/>
<name>Q5FKE3_LACAC</name>
<keyword evidence="4" id="KW-1185">Reference proteome</keyword>
<dbReference type="Proteomes" id="UP000006381">
    <property type="component" value="Chromosome"/>
</dbReference>